<dbReference type="EMBL" id="ULHB01000281">
    <property type="protein sequence ID" value="SYW86264.1"/>
    <property type="molecule type" value="Genomic_DNA"/>
</dbReference>
<organism evidence="3 5">
    <name type="scientific">Ustilago bromivora</name>
    <dbReference type="NCBI Taxonomy" id="307758"/>
    <lineage>
        <taxon>Eukaryota</taxon>
        <taxon>Fungi</taxon>
        <taxon>Dikarya</taxon>
        <taxon>Basidiomycota</taxon>
        <taxon>Ustilaginomycotina</taxon>
        <taxon>Ustilaginomycetes</taxon>
        <taxon>Ustilaginales</taxon>
        <taxon>Ustilaginaceae</taxon>
        <taxon>Ustilago</taxon>
    </lineage>
</organism>
<reference evidence="4" key="3">
    <citation type="submission" date="2018-08" db="EMBL/GenBank/DDBJ databases">
        <authorList>
            <person name="Guldener U."/>
        </authorList>
    </citation>
    <scope>NUCLEOTIDE SEQUENCE</scope>
    <source>
        <strain evidence="4">UB2</strain>
    </source>
</reference>
<feature type="compositionally biased region" description="Low complexity" evidence="1">
    <location>
        <begin position="40"/>
        <end position="57"/>
    </location>
</feature>
<accession>A0A1K0H951</accession>
<evidence type="ECO:0000313" key="6">
    <source>
        <dbReference type="Proteomes" id="UP000658997"/>
    </source>
</evidence>
<keyword evidence="6" id="KW-1185">Reference proteome</keyword>
<dbReference type="Proteomes" id="UP000179920">
    <property type="component" value="Chromosome IX"/>
</dbReference>
<evidence type="ECO:0000313" key="5">
    <source>
        <dbReference type="Proteomes" id="UP000179920"/>
    </source>
</evidence>
<dbReference type="AlphaFoldDB" id="A0A1K0H951"/>
<sequence length="111" mass="12055">MKFSLPQVTVLSLVLFSVTAVISAPIPPPNEFEEALEGLLGLADETRATQPPANARPQAPPPQPHQREPQADGSQPPPREPPSYRGSGLPGNKRLQAPDYDDRLFYGAFNK</sequence>
<evidence type="ECO:0000313" key="4">
    <source>
        <dbReference type="EMBL" id="SYW86264.1"/>
    </source>
</evidence>
<protein>
    <submittedName>
        <fullName evidence="3">Uncharacterized protein</fullName>
    </submittedName>
</protein>
<feature type="signal peptide" evidence="2">
    <location>
        <begin position="1"/>
        <end position="23"/>
    </location>
</feature>
<dbReference type="Proteomes" id="UP000658997">
    <property type="component" value="Unassembled WGS sequence"/>
</dbReference>
<evidence type="ECO:0000256" key="1">
    <source>
        <dbReference type="SAM" id="MobiDB-lite"/>
    </source>
</evidence>
<evidence type="ECO:0000256" key="2">
    <source>
        <dbReference type="SAM" id="SignalP"/>
    </source>
</evidence>
<dbReference type="EMBL" id="LT558125">
    <property type="protein sequence ID" value="SAM83061.1"/>
    <property type="molecule type" value="Genomic_DNA"/>
</dbReference>
<name>A0A1K0H951_9BASI</name>
<proteinExistence type="predicted"/>
<gene>
    <name evidence="4" type="ORF">UBRO2_05984</name>
    <name evidence="3" type="ORF">UBRO_20734</name>
</gene>
<reference evidence="3" key="1">
    <citation type="submission" date="2016-04" db="EMBL/GenBank/DDBJ databases">
        <authorList>
            <person name="Evans L.H."/>
            <person name="Alamgir A."/>
            <person name="Owens N."/>
            <person name="Weber N.D."/>
            <person name="Virtaneva K."/>
            <person name="Barbian K."/>
            <person name="Babar A."/>
            <person name="Rosenke K."/>
        </authorList>
    </citation>
    <scope>NUCLEOTIDE SEQUENCE</scope>
    <source>
        <strain evidence="3">UB2112</strain>
    </source>
</reference>
<keyword evidence="2" id="KW-0732">Signal</keyword>
<evidence type="ECO:0000313" key="3">
    <source>
        <dbReference type="EMBL" id="SAM83061.1"/>
    </source>
</evidence>
<feature type="chain" id="PRO_5038296006" evidence="2">
    <location>
        <begin position="24"/>
        <end position="111"/>
    </location>
</feature>
<reference evidence="5" key="2">
    <citation type="submission" date="2016-04" db="EMBL/GenBank/DDBJ databases">
        <authorList>
            <person name="Guldener U."/>
            <person name="Guldener U."/>
        </authorList>
    </citation>
    <scope>NUCLEOTIDE SEQUENCE [LARGE SCALE GENOMIC DNA]</scope>
    <source>
        <strain evidence="5">UB2112</strain>
    </source>
</reference>
<feature type="region of interest" description="Disordered" evidence="1">
    <location>
        <begin position="40"/>
        <end position="111"/>
    </location>
</feature>